<dbReference type="FunFam" id="3.40.1170.60:FF:000003">
    <property type="entry name" value="DNA polymerase eta"/>
    <property type="match status" value="1"/>
</dbReference>
<keyword evidence="11" id="KW-0234">DNA repair</keyword>
<dbReference type="GO" id="GO:0035861">
    <property type="term" value="C:site of double-strand break"/>
    <property type="evidence" value="ECO:0000318"/>
    <property type="project" value="GO_Central"/>
</dbReference>
<feature type="region of interest" description="Disordered" evidence="15">
    <location>
        <begin position="755"/>
        <end position="797"/>
    </location>
</feature>
<evidence type="ECO:0000256" key="11">
    <source>
        <dbReference type="ARBA" id="ARBA00023204"/>
    </source>
</evidence>
<feature type="compositionally biased region" description="Basic and acidic residues" evidence="15">
    <location>
        <begin position="475"/>
        <end position="488"/>
    </location>
</feature>
<evidence type="ECO:0000256" key="14">
    <source>
        <dbReference type="ARBA" id="ARBA00049244"/>
    </source>
</evidence>
<feature type="compositionally biased region" description="Basic and acidic residues" evidence="15">
    <location>
        <begin position="788"/>
        <end position="797"/>
    </location>
</feature>
<protein>
    <recommendedName>
        <fullName evidence="13">DNA polymerase eta</fullName>
        <ecNumber evidence="5">2.7.7.7</ecNumber>
    </recommendedName>
</protein>
<evidence type="ECO:0000313" key="18">
    <source>
        <dbReference type="Proteomes" id="UP000054558"/>
    </source>
</evidence>
<dbReference type="PIRSF" id="PIRSF036603">
    <property type="entry name" value="DPol_eta"/>
    <property type="match status" value="1"/>
</dbReference>
<feature type="compositionally biased region" description="Basic and acidic residues" evidence="15">
    <location>
        <begin position="708"/>
        <end position="721"/>
    </location>
</feature>
<dbReference type="Gene3D" id="3.40.1170.60">
    <property type="match status" value="1"/>
</dbReference>
<name>A0A1Y1IM43_KLENI</name>
<dbReference type="FunFam" id="1.10.150.20:FF:000014">
    <property type="entry name" value="Polymerase (DNA directed), eta"/>
    <property type="match status" value="1"/>
</dbReference>
<dbReference type="InterPro" id="IPR017961">
    <property type="entry name" value="DNA_pol_Y-fam_little_finger"/>
</dbReference>
<dbReference type="GO" id="GO:0005634">
    <property type="term" value="C:nucleus"/>
    <property type="evidence" value="ECO:0000318"/>
    <property type="project" value="GO_Central"/>
</dbReference>
<keyword evidence="6" id="KW-0808">Transferase</keyword>
<feature type="compositionally biased region" description="Basic and acidic residues" evidence="15">
    <location>
        <begin position="688"/>
        <end position="697"/>
    </location>
</feature>
<dbReference type="SUPFAM" id="SSF56672">
    <property type="entry name" value="DNA/RNA polymerases"/>
    <property type="match status" value="1"/>
</dbReference>
<comment type="subcellular location">
    <subcellularLocation>
        <location evidence="3">Nucleus</location>
    </subcellularLocation>
</comment>
<dbReference type="GO" id="GO:0006281">
    <property type="term" value="P:DNA repair"/>
    <property type="evidence" value="ECO:0007669"/>
    <property type="project" value="UniProtKB-KW"/>
</dbReference>
<feature type="region of interest" description="Disordered" evidence="15">
    <location>
        <begin position="632"/>
        <end position="721"/>
    </location>
</feature>
<dbReference type="Gene3D" id="3.30.70.270">
    <property type="match status" value="1"/>
</dbReference>
<dbReference type="PANTHER" id="PTHR45873:SF1">
    <property type="entry name" value="DNA POLYMERASE ETA"/>
    <property type="match status" value="1"/>
</dbReference>
<evidence type="ECO:0000256" key="2">
    <source>
        <dbReference type="ARBA" id="ARBA00001946"/>
    </source>
</evidence>
<feature type="region of interest" description="Disordered" evidence="15">
    <location>
        <begin position="856"/>
        <end position="886"/>
    </location>
</feature>
<dbReference type="EMBL" id="DF237564">
    <property type="protein sequence ID" value="GAQ90221.1"/>
    <property type="molecule type" value="Genomic_DNA"/>
</dbReference>
<dbReference type="Pfam" id="PF21704">
    <property type="entry name" value="POLH-Rev1_HhH"/>
    <property type="match status" value="1"/>
</dbReference>
<gene>
    <name evidence="17" type="ORF">KFL_006150030</name>
</gene>
<evidence type="ECO:0000256" key="3">
    <source>
        <dbReference type="ARBA" id="ARBA00004123"/>
    </source>
</evidence>
<sequence length="886" mass="95463">MARYQFSDHAELRAVSHIDMDCFYVQVEQRRNPELKGKPTAVVQYNPWKGGGLIAVGYEARARGVKKQMRGDDAREHCPDINLVTVPTAHGKADLTIYREAGAEVVSILSRKGRCERASIDEVYLDLTEAAKERMAHVPTNRDDLHAEAQKSHVLGVTPNVSDASSWLVSRTEYSEQLLAAAALIVAELREAVRMEARFSCSAGVAHNKMLAKLASNMHKPAQQTLVPLAAVPGLFEELPLKKLRQLGGKLGASLENQLGLNTAGDLMRVPLERLQDMHGKNVGMWLFRISRGLDDDPVNDRVLPKSHGCSKTFPGRNALADLPAVRHWVRQLALELDQRLETDAEQNGRFARLLVASVSYHTEPTLASPHGVSKSCPIAYGVDRITADAFGLVRRVLSDCQAFYVTSMGLSATNLQATPEKTASITTFLRKVPGKQSAASDGGAPTGSETTDRGEGETALDEEGNGGLRGQVAADEKEGTAQIEGERGGGSGEYAETSTGGEARRKTEVGARKVKRQRSPLRDWLAAASGPRPASKVISTGGSEGKGKGLEREVLAGTATQSDALKAEGRAASEPAECGRTGADDPALQSEELRGDEIDGQHALEGVSCVERGPDSTVGEECEDVQLTLEEWIGDRGGTDSRSAAADPEHASCEGRGRTSENEKGAASSAEVAGVTAEPTGLSDLAKSGHADRLDLGGELGEGNVAIEDRNNGEEKADSGFEWKGALAETATARQVRNRVEAPKSLEALWQKAAVPKTDVQSERTVEDQAGASREGRRSTQSKTRKRSLDGHVADAKEKLQKLWSKAPSAKDETGPAEVGSGITYEFDWQEVDQSTLDELPLAIQAEIRAAQRLQMQRQQPKAAKKLEKAQHAQSIKPFFQRKSR</sequence>
<comment type="catalytic activity">
    <reaction evidence="14">
        <text>DNA(n) + a 2'-deoxyribonucleoside 5'-triphosphate = DNA(n+1) + diphosphate</text>
        <dbReference type="Rhea" id="RHEA:22508"/>
        <dbReference type="Rhea" id="RHEA-COMP:17339"/>
        <dbReference type="Rhea" id="RHEA-COMP:17340"/>
        <dbReference type="ChEBI" id="CHEBI:33019"/>
        <dbReference type="ChEBI" id="CHEBI:61560"/>
        <dbReference type="ChEBI" id="CHEBI:173112"/>
        <dbReference type="EC" id="2.7.7.7"/>
    </reaction>
</comment>
<feature type="domain" description="UmuC" evidence="16">
    <location>
        <begin position="15"/>
        <end position="248"/>
    </location>
</feature>
<keyword evidence="10" id="KW-0460">Magnesium</keyword>
<dbReference type="SUPFAM" id="SSF100879">
    <property type="entry name" value="Lesion bypass DNA polymerase (Y-family), little finger domain"/>
    <property type="match status" value="1"/>
</dbReference>
<dbReference type="GO" id="GO:0046872">
    <property type="term" value="F:metal ion binding"/>
    <property type="evidence" value="ECO:0007669"/>
    <property type="project" value="UniProtKB-KW"/>
</dbReference>
<dbReference type="InterPro" id="IPR052230">
    <property type="entry name" value="DNA_polymerase_eta"/>
</dbReference>
<dbReference type="PROSITE" id="PS50173">
    <property type="entry name" value="UMUC"/>
    <property type="match status" value="1"/>
</dbReference>
<evidence type="ECO:0000256" key="10">
    <source>
        <dbReference type="ARBA" id="ARBA00022842"/>
    </source>
</evidence>
<dbReference type="FunFam" id="3.30.70.270:FF:000029">
    <property type="entry name" value="DNA polymerase eta"/>
    <property type="match status" value="1"/>
</dbReference>
<dbReference type="InterPro" id="IPR001126">
    <property type="entry name" value="UmuC"/>
</dbReference>
<feature type="region of interest" description="Disordered" evidence="15">
    <location>
        <begin position="434"/>
        <end position="589"/>
    </location>
</feature>
<evidence type="ECO:0000256" key="5">
    <source>
        <dbReference type="ARBA" id="ARBA00012417"/>
    </source>
</evidence>
<evidence type="ECO:0000313" key="17">
    <source>
        <dbReference type="EMBL" id="GAQ90221.1"/>
    </source>
</evidence>
<evidence type="ECO:0000256" key="9">
    <source>
        <dbReference type="ARBA" id="ARBA00022763"/>
    </source>
</evidence>
<feature type="compositionally biased region" description="Basic and acidic residues" evidence="15">
    <location>
        <begin position="648"/>
        <end position="665"/>
    </location>
</feature>
<organism evidence="17 18">
    <name type="scientific">Klebsormidium nitens</name>
    <name type="common">Green alga</name>
    <name type="synonym">Ulothrix nitens</name>
    <dbReference type="NCBI Taxonomy" id="105231"/>
    <lineage>
        <taxon>Eukaryota</taxon>
        <taxon>Viridiplantae</taxon>
        <taxon>Streptophyta</taxon>
        <taxon>Klebsormidiophyceae</taxon>
        <taxon>Klebsormidiales</taxon>
        <taxon>Klebsormidiaceae</taxon>
        <taxon>Klebsormidium</taxon>
    </lineage>
</organism>
<evidence type="ECO:0000256" key="1">
    <source>
        <dbReference type="ARBA" id="ARBA00001936"/>
    </source>
</evidence>
<feature type="compositionally biased region" description="Basic and acidic residues" evidence="15">
    <location>
        <begin position="546"/>
        <end position="555"/>
    </location>
</feature>
<proteinExistence type="inferred from homology"/>
<dbReference type="InterPro" id="IPR036775">
    <property type="entry name" value="DNA_pol_Y-fam_lit_finger_sf"/>
</dbReference>
<evidence type="ECO:0000256" key="15">
    <source>
        <dbReference type="SAM" id="MobiDB-lite"/>
    </source>
</evidence>
<dbReference type="EC" id="2.7.7.7" evidence="5"/>
<evidence type="ECO:0000256" key="8">
    <source>
        <dbReference type="ARBA" id="ARBA00022723"/>
    </source>
</evidence>
<keyword evidence="7" id="KW-0548">Nucleotidyltransferase</keyword>
<dbReference type="GO" id="GO:0009411">
    <property type="term" value="P:response to UV"/>
    <property type="evidence" value="ECO:0007669"/>
    <property type="project" value="UniProtKB-ARBA"/>
</dbReference>
<accession>A0A1Y1IM43</accession>
<keyword evidence="12" id="KW-0539">Nucleus</keyword>
<evidence type="ECO:0000256" key="7">
    <source>
        <dbReference type="ARBA" id="ARBA00022695"/>
    </source>
</evidence>
<dbReference type="GO" id="GO:0042276">
    <property type="term" value="P:error-prone translesion synthesis"/>
    <property type="evidence" value="ECO:0000318"/>
    <property type="project" value="GO_Central"/>
</dbReference>
<dbReference type="Gene3D" id="3.30.1490.100">
    <property type="entry name" value="DNA polymerase, Y-family, little finger domain"/>
    <property type="match status" value="1"/>
</dbReference>
<feature type="compositionally biased region" description="Basic and acidic residues" evidence="15">
    <location>
        <begin position="503"/>
        <end position="512"/>
    </location>
</feature>
<evidence type="ECO:0000259" key="16">
    <source>
        <dbReference type="PROSITE" id="PS50173"/>
    </source>
</evidence>
<comment type="cofactor">
    <cofactor evidence="2">
        <name>Mg(2+)</name>
        <dbReference type="ChEBI" id="CHEBI:18420"/>
    </cofactor>
</comment>
<dbReference type="AlphaFoldDB" id="A0A1Y1IM43"/>
<comment type="similarity">
    <text evidence="4">Belongs to the DNA polymerase type-Y family.</text>
</comment>
<dbReference type="GO" id="GO:0009314">
    <property type="term" value="P:response to radiation"/>
    <property type="evidence" value="ECO:0000318"/>
    <property type="project" value="GO_Central"/>
</dbReference>
<dbReference type="PANTHER" id="PTHR45873">
    <property type="entry name" value="DNA POLYMERASE ETA"/>
    <property type="match status" value="1"/>
</dbReference>
<dbReference type="InterPro" id="IPR043502">
    <property type="entry name" value="DNA/RNA_pol_sf"/>
</dbReference>
<dbReference type="GO" id="GO:0003684">
    <property type="term" value="F:damaged DNA binding"/>
    <property type="evidence" value="ECO:0007669"/>
    <property type="project" value="InterPro"/>
</dbReference>
<evidence type="ECO:0000256" key="4">
    <source>
        <dbReference type="ARBA" id="ARBA00010945"/>
    </source>
</evidence>
<dbReference type="Pfam" id="PF00817">
    <property type="entry name" value="IMS"/>
    <property type="match status" value="1"/>
</dbReference>
<dbReference type="Pfam" id="PF11799">
    <property type="entry name" value="IMS_C"/>
    <property type="match status" value="1"/>
</dbReference>
<comment type="cofactor">
    <cofactor evidence="1">
        <name>Mn(2+)</name>
        <dbReference type="ChEBI" id="CHEBI:29035"/>
    </cofactor>
</comment>
<dbReference type="Gene3D" id="1.10.150.20">
    <property type="entry name" value="5' to 3' exonuclease, C-terminal subdomain"/>
    <property type="match status" value="1"/>
</dbReference>
<dbReference type="GO" id="GO:0003887">
    <property type="term" value="F:DNA-directed DNA polymerase activity"/>
    <property type="evidence" value="ECO:0000318"/>
    <property type="project" value="GO_Central"/>
</dbReference>
<dbReference type="GO" id="GO:0005657">
    <property type="term" value="C:replication fork"/>
    <property type="evidence" value="ECO:0000318"/>
    <property type="project" value="GO_Central"/>
</dbReference>
<keyword evidence="18" id="KW-1185">Reference proteome</keyword>
<evidence type="ECO:0000256" key="6">
    <source>
        <dbReference type="ARBA" id="ARBA00022679"/>
    </source>
</evidence>
<dbReference type="STRING" id="105231.A0A1Y1IM43"/>
<evidence type="ECO:0000256" key="13">
    <source>
        <dbReference type="ARBA" id="ARBA00044975"/>
    </source>
</evidence>
<dbReference type="InterPro" id="IPR043128">
    <property type="entry name" value="Rev_trsase/Diguanyl_cyclase"/>
</dbReference>
<keyword evidence="8" id="KW-0479">Metal-binding</keyword>
<dbReference type="Proteomes" id="UP000054558">
    <property type="component" value="Unassembled WGS sequence"/>
</dbReference>
<keyword evidence="9" id="KW-0227">DNA damage</keyword>
<reference evidence="17 18" key="1">
    <citation type="journal article" date="2014" name="Nat. Commun.">
        <title>Klebsormidium flaccidum genome reveals primary factors for plant terrestrial adaptation.</title>
        <authorList>
            <person name="Hori K."/>
            <person name="Maruyama F."/>
            <person name="Fujisawa T."/>
            <person name="Togashi T."/>
            <person name="Yamamoto N."/>
            <person name="Seo M."/>
            <person name="Sato S."/>
            <person name="Yamada T."/>
            <person name="Mori H."/>
            <person name="Tajima N."/>
            <person name="Moriyama T."/>
            <person name="Ikeuchi M."/>
            <person name="Watanabe M."/>
            <person name="Wada H."/>
            <person name="Kobayashi K."/>
            <person name="Saito M."/>
            <person name="Masuda T."/>
            <person name="Sasaki-Sekimoto Y."/>
            <person name="Mashiguchi K."/>
            <person name="Awai K."/>
            <person name="Shimojima M."/>
            <person name="Masuda S."/>
            <person name="Iwai M."/>
            <person name="Nobusawa T."/>
            <person name="Narise T."/>
            <person name="Kondo S."/>
            <person name="Saito H."/>
            <person name="Sato R."/>
            <person name="Murakawa M."/>
            <person name="Ihara Y."/>
            <person name="Oshima-Yamada Y."/>
            <person name="Ohtaka K."/>
            <person name="Satoh M."/>
            <person name="Sonobe K."/>
            <person name="Ishii M."/>
            <person name="Ohtani R."/>
            <person name="Kanamori-Sato M."/>
            <person name="Honoki R."/>
            <person name="Miyazaki D."/>
            <person name="Mochizuki H."/>
            <person name="Umetsu J."/>
            <person name="Higashi K."/>
            <person name="Shibata D."/>
            <person name="Kamiya Y."/>
            <person name="Sato N."/>
            <person name="Nakamura Y."/>
            <person name="Tabata S."/>
            <person name="Ida S."/>
            <person name="Kurokawa K."/>
            <person name="Ohta H."/>
        </authorList>
    </citation>
    <scope>NUCLEOTIDE SEQUENCE [LARGE SCALE GENOMIC DNA]</scope>
    <source>
        <strain evidence="17 18">NIES-2285</strain>
    </source>
</reference>
<evidence type="ECO:0000256" key="12">
    <source>
        <dbReference type="ARBA" id="ARBA00023242"/>
    </source>
</evidence>
<dbReference type="OrthoDB" id="5723at2759"/>